<organism evidence="1 2">
    <name type="scientific">Aspergillus niger ATCC 13496</name>
    <dbReference type="NCBI Taxonomy" id="1353008"/>
    <lineage>
        <taxon>Eukaryota</taxon>
        <taxon>Fungi</taxon>
        <taxon>Dikarya</taxon>
        <taxon>Ascomycota</taxon>
        <taxon>Pezizomycotina</taxon>
        <taxon>Eurotiomycetes</taxon>
        <taxon>Eurotiomycetidae</taxon>
        <taxon>Eurotiales</taxon>
        <taxon>Aspergillaceae</taxon>
        <taxon>Aspergillus</taxon>
        <taxon>Aspergillus subgen. Circumdati</taxon>
    </lineage>
</organism>
<gene>
    <name evidence="1" type="ORF">M747DRAFT_291580</name>
</gene>
<protein>
    <submittedName>
        <fullName evidence="1">Uncharacterized protein</fullName>
    </submittedName>
</protein>
<dbReference type="AlphaFoldDB" id="A0A370CDK8"/>
<accession>A0A370CDK8</accession>
<dbReference type="EMBL" id="KZ851899">
    <property type="protein sequence ID" value="RDH25814.1"/>
    <property type="molecule type" value="Genomic_DNA"/>
</dbReference>
<reference evidence="1 2" key="1">
    <citation type="submission" date="2018-07" db="EMBL/GenBank/DDBJ databases">
        <title>Section-level genome sequencing of Aspergillus section Nigri to investigate inter- and intra-species variation.</title>
        <authorList>
            <consortium name="DOE Joint Genome Institute"/>
            <person name="Vesth T.C."/>
            <person name="Nybo J.L."/>
            <person name="Theobald S."/>
            <person name="Frisvad J.C."/>
            <person name="Larsen T.O."/>
            <person name="Nielsen K.F."/>
            <person name="Hoof J.B."/>
            <person name="Brandl J."/>
            <person name="Salamov A."/>
            <person name="Riley R."/>
            <person name="Gladden J.M."/>
            <person name="Phatale P."/>
            <person name="Nielsen M.T."/>
            <person name="Lyhne E.K."/>
            <person name="Kogle M.E."/>
            <person name="Strasser K."/>
            <person name="McDonnell E."/>
            <person name="Barry K."/>
            <person name="Clum A."/>
            <person name="Chen C."/>
            <person name="Nolan M."/>
            <person name="Sandor L."/>
            <person name="Kuo A."/>
            <person name="Lipzen A."/>
            <person name="Hainaut M."/>
            <person name="Drula E."/>
            <person name="Tsang A."/>
            <person name="Magnuson J.K."/>
            <person name="Henrissat B."/>
            <person name="Wiebenga A."/>
            <person name="Simmons B.A."/>
            <person name="Makela M.R."/>
            <person name="De vries R.P."/>
            <person name="Grigoriev I.V."/>
            <person name="Mortensen U.H."/>
            <person name="Baker S.E."/>
            <person name="Andersen M.R."/>
        </authorList>
    </citation>
    <scope>NUCLEOTIDE SEQUENCE [LARGE SCALE GENOMIC DNA]</scope>
    <source>
        <strain evidence="1 2">ATCC 13496</strain>
    </source>
</reference>
<sequence length="67" mass="6966">MTPTCQPKTQLYSTNPKPHSQLAGQGFLASLSTVINLADPGIPTLPSTENMLGLFPATGTAIEPLSV</sequence>
<dbReference type="Proteomes" id="UP000253845">
    <property type="component" value="Unassembled WGS sequence"/>
</dbReference>
<dbReference type="VEuPathDB" id="FungiDB:M747DRAFT_291580"/>
<proteinExistence type="predicted"/>
<evidence type="ECO:0000313" key="2">
    <source>
        <dbReference type="Proteomes" id="UP000253845"/>
    </source>
</evidence>
<dbReference type="SMR" id="A0A370CDK8"/>
<name>A0A370CDK8_ASPNG</name>
<evidence type="ECO:0000313" key="1">
    <source>
        <dbReference type="EMBL" id="RDH25814.1"/>
    </source>
</evidence>